<name>A0AC35UFN7_9BILA</name>
<dbReference type="WBParaSite" id="RSKR_0001109300.1">
    <property type="protein sequence ID" value="RSKR_0001109300.1"/>
    <property type="gene ID" value="RSKR_0001109300"/>
</dbReference>
<organism evidence="1 2">
    <name type="scientific">Rhabditophanes sp. KR3021</name>
    <dbReference type="NCBI Taxonomy" id="114890"/>
    <lineage>
        <taxon>Eukaryota</taxon>
        <taxon>Metazoa</taxon>
        <taxon>Ecdysozoa</taxon>
        <taxon>Nematoda</taxon>
        <taxon>Chromadorea</taxon>
        <taxon>Rhabditida</taxon>
        <taxon>Tylenchina</taxon>
        <taxon>Panagrolaimomorpha</taxon>
        <taxon>Strongyloidoidea</taxon>
        <taxon>Alloionematidae</taxon>
        <taxon>Rhabditophanes</taxon>
    </lineage>
</organism>
<evidence type="ECO:0000313" key="2">
    <source>
        <dbReference type="WBParaSite" id="RSKR_0001109300.1"/>
    </source>
</evidence>
<evidence type="ECO:0000313" key="1">
    <source>
        <dbReference type="Proteomes" id="UP000095286"/>
    </source>
</evidence>
<accession>A0AC35UFN7</accession>
<reference evidence="2" key="1">
    <citation type="submission" date="2016-11" db="UniProtKB">
        <authorList>
            <consortium name="WormBaseParasite"/>
        </authorList>
    </citation>
    <scope>IDENTIFICATION</scope>
    <source>
        <strain evidence="2">KR3021</strain>
    </source>
</reference>
<sequence length="578" mass="66581">MSSRGQHGNGRRKRSRSRSREDKVSRTRYDDSGESGKGRLEKNSSRKEVDDRKRHRDSEKSTRHRSPDRSRRHRSPDKISRHRSPDKISRHRRSPDKGSKHQSGEKSSRHRSRSGERKKYRHSKRSRSPREKSSKHKDSRDKRKAKDHPDEVIPHIEWKEESSGDEEEKIRRQREKRMKIVQELAAKPSIPDPQPSMPQNGNVVEDLTDEEDELINEAKEVIKLSNIPNSPSVSGSNSPSIAETCQDTPKSVDDEDEGFFLELKKKMESDKEDSGDGKLEERVTMQELNENDKKQAQLPKEQKVNNITFDMFADDEELPAGVLEQASFVTASDNTNASLKDNFDDTEGYYRVRIGEIIQKKYHVYGTTGAGVFGNVIRARDKSNLNVDVAIKIIRNNELMYKTGKKELEIIRKLNDTDPNDKFHCLRLITSFTHHNHLCLVMENLHMNLREVLKKHGFNVGLHLIAVRTYAHQLFLALKLLRKCSILHADIKPDNILVNTSFNKLKLCDFGSGSHISDADIAPYLVSRFYRAPEIMMGFPYEYGIDMWSVAATLYEMYTGKIMFAGMGILYQVHLILF</sequence>
<dbReference type="Proteomes" id="UP000095286">
    <property type="component" value="Unplaced"/>
</dbReference>
<protein>
    <submittedName>
        <fullName evidence="2">Protein kinase domain-containing protein</fullName>
    </submittedName>
</protein>
<proteinExistence type="predicted"/>